<dbReference type="Pfam" id="PF03446">
    <property type="entry name" value="NAD_binding_2"/>
    <property type="match status" value="1"/>
</dbReference>
<protein>
    <submittedName>
        <fullName evidence="5">NAD(P)-binding domain-containing protein</fullName>
    </submittedName>
</protein>
<evidence type="ECO:0000313" key="6">
    <source>
        <dbReference type="Proteomes" id="UP000694257"/>
    </source>
</evidence>
<dbReference type="PIRSF" id="PIRSF000103">
    <property type="entry name" value="HIBADH"/>
    <property type="match status" value="1"/>
</dbReference>
<reference evidence="5 6" key="1">
    <citation type="submission" date="2021-07" db="EMBL/GenBank/DDBJ databases">
        <title>Whole Genome Sequence of Nocardia Iowensis.</title>
        <authorList>
            <person name="Lamm A."/>
            <person name="Collins-Fairclough A.M."/>
            <person name="Bunk B."/>
            <person name="Sproer C."/>
        </authorList>
    </citation>
    <scope>NUCLEOTIDE SEQUENCE [LARGE SCALE GENOMIC DNA]</scope>
    <source>
        <strain evidence="5 6">NRRL 5646</strain>
    </source>
</reference>
<comment type="similarity">
    <text evidence="1">Belongs to the HIBADH-related family.</text>
</comment>
<sequence length="289" mass="30581">MSDRSVTVIGLGPMGQAMIRTFLGAGVEVTVWNRSLEKADAMVELGATRAATVAEALDANELIVVSLTDYAAMFDVLGPVPDRLAGKVFANLSSDSPANTRDAGAWVRARGGAFLAGGVMAQSDGLANPESYVFFAGPPTVFEKHRDLLQVLGAPEYLGDDEGLAQLYYQAVLAIFNPLLLGFEQALAMIERSGETIERFLPYAQRSMGQLDGVYTGFAAAAQAGGWGDAANLRMMAAGARHVIETGEAVGVDTALAETVHGYWQQAIAASERRGHPVPTFALMRGDQP</sequence>
<evidence type="ECO:0000313" key="5">
    <source>
        <dbReference type="EMBL" id="QXN91455.1"/>
    </source>
</evidence>
<feature type="domain" description="6-phosphogluconate dehydrogenase NADP-binding" evidence="3">
    <location>
        <begin position="6"/>
        <end position="154"/>
    </location>
</feature>
<dbReference type="PANTHER" id="PTHR43580:SF2">
    <property type="entry name" value="CYTOKINE-LIKE NUCLEAR FACTOR N-PAC"/>
    <property type="match status" value="1"/>
</dbReference>
<keyword evidence="2" id="KW-0560">Oxidoreductase</keyword>
<dbReference type="Pfam" id="PF21761">
    <property type="entry name" value="RedAm-like_C"/>
    <property type="match status" value="1"/>
</dbReference>
<evidence type="ECO:0000256" key="1">
    <source>
        <dbReference type="ARBA" id="ARBA00009080"/>
    </source>
</evidence>
<dbReference type="InterPro" id="IPR051265">
    <property type="entry name" value="HIBADH-related_NP60_sf"/>
</dbReference>
<name>A0ABX8RSP1_NOCIO</name>
<proteinExistence type="inferred from homology"/>
<feature type="domain" description="NADPH-dependent reductive aminase-like C-terminal" evidence="4">
    <location>
        <begin position="161"/>
        <end position="272"/>
    </location>
</feature>
<evidence type="ECO:0000259" key="3">
    <source>
        <dbReference type="Pfam" id="PF03446"/>
    </source>
</evidence>
<evidence type="ECO:0000256" key="2">
    <source>
        <dbReference type="ARBA" id="ARBA00023002"/>
    </source>
</evidence>
<keyword evidence="6" id="KW-1185">Reference proteome</keyword>
<accession>A0ABX8RSP1</accession>
<dbReference type="InterPro" id="IPR015815">
    <property type="entry name" value="HIBADH-related"/>
</dbReference>
<dbReference type="PANTHER" id="PTHR43580">
    <property type="entry name" value="OXIDOREDUCTASE GLYR1-RELATED"/>
    <property type="match status" value="1"/>
</dbReference>
<evidence type="ECO:0000259" key="4">
    <source>
        <dbReference type="Pfam" id="PF21761"/>
    </source>
</evidence>
<dbReference type="EMBL" id="CP078145">
    <property type="protein sequence ID" value="QXN91455.1"/>
    <property type="molecule type" value="Genomic_DNA"/>
</dbReference>
<dbReference type="InterPro" id="IPR048666">
    <property type="entry name" value="RedAm-like_C"/>
</dbReference>
<dbReference type="Proteomes" id="UP000694257">
    <property type="component" value="Chromosome"/>
</dbReference>
<dbReference type="InterPro" id="IPR006115">
    <property type="entry name" value="6PGDH_NADP-bd"/>
</dbReference>
<gene>
    <name evidence="5" type="ORF">KV110_40175</name>
</gene>
<organism evidence="5 6">
    <name type="scientific">Nocardia iowensis</name>
    <dbReference type="NCBI Taxonomy" id="204891"/>
    <lineage>
        <taxon>Bacteria</taxon>
        <taxon>Bacillati</taxon>
        <taxon>Actinomycetota</taxon>
        <taxon>Actinomycetes</taxon>
        <taxon>Mycobacteriales</taxon>
        <taxon>Nocardiaceae</taxon>
        <taxon>Nocardia</taxon>
    </lineage>
</organism>